<organism evidence="9 10">
    <name type="scientific">Homarus americanus</name>
    <name type="common">American lobster</name>
    <dbReference type="NCBI Taxonomy" id="6706"/>
    <lineage>
        <taxon>Eukaryota</taxon>
        <taxon>Metazoa</taxon>
        <taxon>Ecdysozoa</taxon>
        <taxon>Arthropoda</taxon>
        <taxon>Crustacea</taxon>
        <taxon>Multicrustacea</taxon>
        <taxon>Malacostraca</taxon>
        <taxon>Eumalacostraca</taxon>
        <taxon>Eucarida</taxon>
        <taxon>Decapoda</taxon>
        <taxon>Pleocyemata</taxon>
        <taxon>Astacidea</taxon>
        <taxon>Nephropoidea</taxon>
        <taxon>Nephropidae</taxon>
        <taxon>Homarus</taxon>
    </lineage>
</organism>
<feature type="transmembrane region" description="Helical" evidence="8">
    <location>
        <begin position="79"/>
        <end position="105"/>
    </location>
</feature>
<dbReference type="PANTHER" id="PTHR42643:SF24">
    <property type="entry name" value="IONOTROPIC RECEPTOR 60A"/>
    <property type="match status" value="1"/>
</dbReference>
<proteinExistence type="predicted"/>
<reference evidence="9" key="1">
    <citation type="journal article" date="2021" name="Sci. Adv.">
        <title>The American lobster genome reveals insights on longevity, neural, and immune adaptations.</title>
        <authorList>
            <person name="Polinski J.M."/>
            <person name="Zimin A.V."/>
            <person name="Clark K.F."/>
            <person name="Kohn A.B."/>
            <person name="Sadowski N."/>
            <person name="Timp W."/>
            <person name="Ptitsyn A."/>
            <person name="Khanna P."/>
            <person name="Romanova D.Y."/>
            <person name="Williams P."/>
            <person name="Greenwood S.J."/>
            <person name="Moroz L.L."/>
            <person name="Walt D.R."/>
            <person name="Bodnar A.G."/>
        </authorList>
    </citation>
    <scope>NUCLEOTIDE SEQUENCE</scope>
    <source>
        <strain evidence="9">GMGI-L3</strain>
    </source>
</reference>
<keyword evidence="2" id="KW-1003">Cell membrane</keyword>
<name>A0A8J5MT11_HOMAM</name>
<evidence type="ECO:0000256" key="6">
    <source>
        <dbReference type="ARBA" id="ARBA00023170"/>
    </source>
</evidence>
<dbReference type="Proteomes" id="UP000747542">
    <property type="component" value="Unassembled WGS sequence"/>
</dbReference>
<evidence type="ECO:0000256" key="5">
    <source>
        <dbReference type="ARBA" id="ARBA00023136"/>
    </source>
</evidence>
<dbReference type="AlphaFoldDB" id="A0A8J5MT11"/>
<keyword evidence="3 8" id="KW-0812">Transmembrane</keyword>
<keyword evidence="5 8" id="KW-0472">Membrane</keyword>
<gene>
    <name evidence="9" type="primary">Grik2-L23</name>
    <name evidence="9" type="ORF">Hamer_G007820</name>
</gene>
<dbReference type="EMBL" id="JAHLQT010027705">
    <property type="protein sequence ID" value="KAG7162306.1"/>
    <property type="molecule type" value="Genomic_DNA"/>
</dbReference>
<keyword evidence="7" id="KW-0325">Glycoprotein</keyword>
<evidence type="ECO:0000256" key="8">
    <source>
        <dbReference type="SAM" id="Phobius"/>
    </source>
</evidence>
<keyword evidence="10" id="KW-1185">Reference proteome</keyword>
<sequence length="119" mass="13647">TFSSSETTCSHRQGAPFTKQISKVKQRLVEAGLLSLWLDQVIKNEVKRNNTEKEGKERPLYTEQESGQVVLTLDHLQGAFYLSLLGCCLAFGVFLIEIFFHYYYIQDQDLATTARHNIM</sequence>
<evidence type="ECO:0000256" key="3">
    <source>
        <dbReference type="ARBA" id="ARBA00022692"/>
    </source>
</evidence>
<evidence type="ECO:0000256" key="4">
    <source>
        <dbReference type="ARBA" id="ARBA00022989"/>
    </source>
</evidence>
<accession>A0A8J5MT11</accession>
<evidence type="ECO:0000256" key="7">
    <source>
        <dbReference type="ARBA" id="ARBA00023180"/>
    </source>
</evidence>
<protein>
    <submittedName>
        <fullName evidence="9">Putative glutamate receptor ionotropic, kainate 2-like 23</fullName>
    </submittedName>
</protein>
<comment type="subcellular location">
    <subcellularLocation>
        <location evidence="1">Cell membrane</location>
        <topology evidence="1">Multi-pass membrane protein</topology>
    </subcellularLocation>
</comment>
<comment type="caution">
    <text evidence="9">The sequence shown here is derived from an EMBL/GenBank/DDBJ whole genome shotgun (WGS) entry which is preliminary data.</text>
</comment>
<evidence type="ECO:0000256" key="2">
    <source>
        <dbReference type="ARBA" id="ARBA00022475"/>
    </source>
</evidence>
<feature type="non-terminal residue" evidence="9">
    <location>
        <position position="1"/>
    </location>
</feature>
<dbReference type="InterPro" id="IPR052192">
    <property type="entry name" value="Insect_Ionotropic_Sensory_Rcpt"/>
</dbReference>
<evidence type="ECO:0000256" key="1">
    <source>
        <dbReference type="ARBA" id="ARBA00004651"/>
    </source>
</evidence>
<keyword evidence="4 8" id="KW-1133">Transmembrane helix</keyword>
<dbReference type="GO" id="GO:0005886">
    <property type="term" value="C:plasma membrane"/>
    <property type="evidence" value="ECO:0007669"/>
    <property type="project" value="UniProtKB-SubCell"/>
</dbReference>
<keyword evidence="6 9" id="KW-0675">Receptor</keyword>
<evidence type="ECO:0000313" key="9">
    <source>
        <dbReference type="EMBL" id="KAG7162306.1"/>
    </source>
</evidence>
<dbReference type="PANTHER" id="PTHR42643">
    <property type="entry name" value="IONOTROPIC RECEPTOR 20A-RELATED"/>
    <property type="match status" value="1"/>
</dbReference>
<evidence type="ECO:0000313" key="10">
    <source>
        <dbReference type="Proteomes" id="UP000747542"/>
    </source>
</evidence>